<keyword evidence="3" id="KW-1185">Reference proteome</keyword>
<dbReference type="Proteomes" id="UP000272015">
    <property type="component" value="Unassembled WGS sequence"/>
</dbReference>
<dbReference type="InterPro" id="IPR052775">
    <property type="entry name" value="IUN_hydrolase"/>
</dbReference>
<sequence>MRIPLIIDTDTAQDDCVALLVGLLDPRADLRAITMVAGNVGFNRQVQNAHLTLNAAGRLGEIPLFLGCRRPMVREWVSAENVHGDGAGGLEMDFAGLNVQPEHGVDALIALVAAAPGEISIVAIGPLTNIAMAVVKDPRFVANVKSLYIMGGSNNGRGNITAAAEYNFYVDPEAARTVFEAGFDVTVIPWSPLSLDHAVFSREQLAQIARIETPLSSFFTRVVGTTLDFDESVGIAGSTHPDSLTAALLLHPELVTQASAYHVDVETGSDLTRGYSAMSWGVHGLVPNARVVEAVDGGAFLSYITGLISQNSVPNRPFLT</sequence>
<evidence type="ECO:0000259" key="1">
    <source>
        <dbReference type="Pfam" id="PF01156"/>
    </source>
</evidence>
<dbReference type="EMBL" id="QZVS01000087">
    <property type="protein sequence ID" value="RJT87763.1"/>
    <property type="molecule type" value="Genomic_DNA"/>
</dbReference>
<dbReference type="PANTHER" id="PTHR46190">
    <property type="entry name" value="SI:CH211-201H21.5-RELATED"/>
    <property type="match status" value="1"/>
</dbReference>
<dbReference type="GO" id="GO:0016799">
    <property type="term" value="F:hydrolase activity, hydrolyzing N-glycosyl compounds"/>
    <property type="evidence" value="ECO:0007669"/>
    <property type="project" value="InterPro"/>
</dbReference>
<organism evidence="2 3">
    <name type="scientific">Cryobacterium melibiosiphilum</name>
    <dbReference type="NCBI Taxonomy" id="995039"/>
    <lineage>
        <taxon>Bacteria</taxon>
        <taxon>Bacillati</taxon>
        <taxon>Actinomycetota</taxon>
        <taxon>Actinomycetes</taxon>
        <taxon>Micrococcales</taxon>
        <taxon>Microbacteriaceae</taxon>
        <taxon>Cryobacterium</taxon>
    </lineage>
</organism>
<dbReference type="AlphaFoldDB" id="A0A3A5MLN8"/>
<comment type="caution">
    <text evidence="2">The sequence shown here is derived from an EMBL/GenBank/DDBJ whole genome shotgun (WGS) entry which is preliminary data.</text>
</comment>
<protein>
    <submittedName>
        <fullName evidence="2">Nucleoside hydrolase</fullName>
    </submittedName>
</protein>
<proteinExistence type="predicted"/>
<dbReference type="Gene3D" id="3.90.245.10">
    <property type="entry name" value="Ribonucleoside hydrolase-like"/>
    <property type="match status" value="1"/>
</dbReference>
<dbReference type="Pfam" id="PF01156">
    <property type="entry name" value="IU_nuc_hydro"/>
    <property type="match status" value="1"/>
</dbReference>
<evidence type="ECO:0000313" key="3">
    <source>
        <dbReference type="Proteomes" id="UP000272015"/>
    </source>
</evidence>
<dbReference type="SUPFAM" id="SSF53590">
    <property type="entry name" value="Nucleoside hydrolase"/>
    <property type="match status" value="1"/>
</dbReference>
<dbReference type="PANTHER" id="PTHR46190:SF1">
    <property type="entry name" value="SI:CH211-201H21.5"/>
    <property type="match status" value="1"/>
</dbReference>
<feature type="domain" description="Inosine/uridine-preferring nucleoside hydrolase" evidence="1">
    <location>
        <begin position="5"/>
        <end position="301"/>
    </location>
</feature>
<keyword evidence="2" id="KW-0378">Hydrolase</keyword>
<evidence type="ECO:0000313" key="2">
    <source>
        <dbReference type="EMBL" id="RJT87763.1"/>
    </source>
</evidence>
<reference evidence="2 3" key="1">
    <citation type="submission" date="2018-09" db="EMBL/GenBank/DDBJ databases">
        <title>Novel species of Cryobacterium.</title>
        <authorList>
            <person name="Liu Q."/>
            <person name="Xin Y.-H."/>
        </authorList>
    </citation>
    <scope>NUCLEOTIDE SEQUENCE [LARGE SCALE GENOMIC DNA]</scope>
    <source>
        <strain evidence="2 3">Hh39</strain>
    </source>
</reference>
<dbReference type="InterPro" id="IPR036452">
    <property type="entry name" value="Ribo_hydro-like"/>
</dbReference>
<gene>
    <name evidence="2" type="ORF">D6T64_12925</name>
</gene>
<accession>A0A3A5MLN8</accession>
<dbReference type="InterPro" id="IPR001910">
    <property type="entry name" value="Inosine/uridine_hydrolase_dom"/>
</dbReference>
<dbReference type="OrthoDB" id="9797882at2"/>
<name>A0A3A5MLN8_9MICO</name>